<reference evidence="1 2" key="1">
    <citation type="submission" date="2018-11" db="EMBL/GenBank/DDBJ databases">
        <title>Rufibacter latericius sp. nov., isolated from water in Baiyang Lake.</title>
        <authorList>
            <person name="Yang Y."/>
        </authorList>
    </citation>
    <scope>NUCLEOTIDE SEQUENCE [LARGE SCALE GENOMIC DNA]</scope>
    <source>
        <strain evidence="1 2">MCC P1</strain>
    </source>
</reference>
<dbReference type="Proteomes" id="UP000271010">
    <property type="component" value="Unassembled WGS sequence"/>
</dbReference>
<dbReference type="OrthoDB" id="1149028at2"/>
<dbReference type="RefSeq" id="WP_123133762.1">
    <property type="nucleotide sequence ID" value="NZ_RJJE01000017.1"/>
</dbReference>
<dbReference type="InterPro" id="IPR049886">
    <property type="entry name" value="CFI_box_CTERM_dom"/>
</dbReference>
<keyword evidence="2" id="KW-1185">Reference proteome</keyword>
<comment type="caution">
    <text evidence="1">The sequence shown here is derived from an EMBL/GenBank/DDBJ whole genome shotgun (WGS) entry which is preliminary data.</text>
</comment>
<dbReference type="EMBL" id="RJJE01000017">
    <property type="protein sequence ID" value="RNI27293.1"/>
    <property type="molecule type" value="Genomic_DNA"/>
</dbReference>
<dbReference type="AlphaFoldDB" id="A0A3M9MQY6"/>
<accession>A0A3M9MQY6</accession>
<protein>
    <submittedName>
        <fullName evidence="1">Uncharacterized protein</fullName>
    </submittedName>
</protein>
<proteinExistence type="predicted"/>
<evidence type="ECO:0000313" key="1">
    <source>
        <dbReference type="EMBL" id="RNI27293.1"/>
    </source>
</evidence>
<organism evidence="1 2">
    <name type="scientific">Rufibacter immobilis</name>
    <dbReference type="NCBI Taxonomy" id="1348778"/>
    <lineage>
        <taxon>Bacteria</taxon>
        <taxon>Pseudomonadati</taxon>
        <taxon>Bacteroidota</taxon>
        <taxon>Cytophagia</taxon>
        <taxon>Cytophagales</taxon>
        <taxon>Hymenobacteraceae</taxon>
        <taxon>Rufibacter</taxon>
    </lineage>
</organism>
<name>A0A3M9MQY6_9BACT</name>
<dbReference type="NCBIfam" id="NF041770">
    <property type="entry name" value="CFI_box_CTERM"/>
    <property type="match status" value="1"/>
</dbReference>
<evidence type="ECO:0000313" key="2">
    <source>
        <dbReference type="Proteomes" id="UP000271010"/>
    </source>
</evidence>
<sequence>MEEIYDDYELNRRANTILDTIEKTGAPVAAGGMMGSFNETGLKIAKGLLDRCLPDLAFIKSRVSSNDEIYLQLSDTLAVMTSGIIKMPVSSISMLANTSGFHSDSTNVQKMKSELAEATRLMSIISNLDLTPRARQTINQNLNQLNEAEKRVNKKSGGCYIATCVYGNYNSKEVMVLRSFRDNVLSTKTGGKHLIRLYYQFSPILVKYLGTTTSFRKLARFFLDKFINRYN</sequence>
<gene>
    <name evidence="1" type="ORF">EFA69_14185</name>
</gene>